<organism evidence="2 3">
    <name type="scientific">Arctia plantaginis</name>
    <name type="common">Wood tiger moth</name>
    <name type="synonym">Phalaena plantaginis</name>
    <dbReference type="NCBI Taxonomy" id="874455"/>
    <lineage>
        <taxon>Eukaryota</taxon>
        <taxon>Metazoa</taxon>
        <taxon>Ecdysozoa</taxon>
        <taxon>Arthropoda</taxon>
        <taxon>Hexapoda</taxon>
        <taxon>Insecta</taxon>
        <taxon>Pterygota</taxon>
        <taxon>Neoptera</taxon>
        <taxon>Endopterygota</taxon>
        <taxon>Lepidoptera</taxon>
        <taxon>Glossata</taxon>
        <taxon>Ditrysia</taxon>
        <taxon>Noctuoidea</taxon>
        <taxon>Erebidae</taxon>
        <taxon>Arctiinae</taxon>
        <taxon>Arctia</taxon>
    </lineage>
</organism>
<evidence type="ECO:0000313" key="2">
    <source>
        <dbReference type="EMBL" id="CAB3250653.1"/>
    </source>
</evidence>
<accession>A0A8S1ALU8</accession>
<comment type="caution">
    <text evidence="2">The sequence shown here is derived from an EMBL/GenBank/DDBJ whole genome shotgun (WGS) entry which is preliminary data.</text>
</comment>
<gene>
    <name evidence="2" type="ORF">APLA_LOCUS13195</name>
</gene>
<dbReference type="AlphaFoldDB" id="A0A8S1ALU8"/>
<feature type="compositionally biased region" description="Basic and acidic residues" evidence="1">
    <location>
        <begin position="1"/>
        <end position="12"/>
    </location>
</feature>
<evidence type="ECO:0000256" key="1">
    <source>
        <dbReference type="SAM" id="MobiDB-lite"/>
    </source>
</evidence>
<protein>
    <submittedName>
        <fullName evidence="2">Uncharacterized protein</fullName>
    </submittedName>
</protein>
<feature type="compositionally biased region" description="Basic and acidic residues" evidence="1">
    <location>
        <begin position="40"/>
        <end position="53"/>
    </location>
</feature>
<dbReference type="OrthoDB" id="407609at2759"/>
<evidence type="ECO:0000313" key="3">
    <source>
        <dbReference type="Proteomes" id="UP000494256"/>
    </source>
</evidence>
<feature type="region of interest" description="Disordered" evidence="1">
    <location>
        <begin position="1"/>
        <end position="63"/>
    </location>
</feature>
<dbReference type="Proteomes" id="UP000494256">
    <property type="component" value="Unassembled WGS sequence"/>
</dbReference>
<sequence length="101" mass="11000">MLPVSKEIDMPRPRHGTLYPGPSRGSARAERRGRQSMAGRDARPDAQTGRRPETPSLNTRSFDTRATLSVILQCLLIGRREQLTDRTGGAPSGQAGLSLCK</sequence>
<dbReference type="EMBL" id="CADEBD010000348">
    <property type="protein sequence ID" value="CAB3250653.1"/>
    <property type="molecule type" value="Genomic_DNA"/>
</dbReference>
<name>A0A8S1ALU8_ARCPL</name>
<reference evidence="2 3" key="1">
    <citation type="submission" date="2020-04" db="EMBL/GenBank/DDBJ databases">
        <authorList>
            <person name="Wallbank WR R."/>
            <person name="Pardo Diaz C."/>
            <person name="Kozak K."/>
            <person name="Martin S."/>
            <person name="Jiggins C."/>
            <person name="Moest M."/>
            <person name="Warren A I."/>
            <person name="Byers J.R.P. K."/>
            <person name="Montejo-Kovacevich G."/>
            <person name="Yen C E."/>
        </authorList>
    </citation>
    <scope>NUCLEOTIDE SEQUENCE [LARGE SCALE GENOMIC DNA]</scope>
</reference>
<feature type="region of interest" description="Disordered" evidence="1">
    <location>
        <begin position="81"/>
        <end position="101"/>
    </location>
</feature>
<proteinExistence type="predicted"/>